<keyword evidence="9" id="KW-1185">Reference proteome</keyword>
<dbReference type="GO" id="GO:0004222">
    <property type="term" value="F:metalloendopeptidase activity"/>
    <property type="evidence" value="ECO:0007669"/>
    <property type="project" value="InterPro"/>
</dbReference>
<dbReference type="CDD" id="cd07331">
    <property type="entry name" value="M48C_Oma1_like"/>
    <property type="match status" value="1"/>
</dbReference>
<name>A0A843SHU5_9BURK</name>
<dbReference type="GO" id="GO:0046872">
    <property type="term" value="F:metal ion binding"/>
    <property type="evidence" value="ECO:0007669"/>
    <property type="project" value="UniProtKB-KW"/>
</dbReference>
<dbReference type="Proteomes" id="UP000444318">
    <property type="component" value="Unassembled WGS sequence"/>
</dbReference>
<dbReference type="InterPro" id="IPR051156">
    <property type="entry name" value="Mito/Outer_Membr_Metalloprot"/>
</dbReference>
<protein>
    <submittedName>
        <fullName evidence="8">M48 family metalloprotease</fullName>
    </submittedName>
</protein>
<organism evidence="8 9">
    <name type="scientific">Rugamonas rivuli</name>
    <dbReference type="NCBI Taxonomy" id="2743358"/>
    <lineage>
        <taxon>Bacteria</taxon>
        <taxon>Pseudomonadati</taxon>
        <taxon>Pseudomonadota</taxon>
        <taxon>Betaproteobacteria</taxon>
        <taxon>Burkholderiales</taxon>
        <taxon>Oxalobacteraceae</taxon>
        <taxon>Telluria group</taxon>
        <taxon>Rugamonas</taxon>
    </lineage>
</organism>
<keyword evidence="4 6" id="KW-0862">Zinc</keyword>
<dbReference type="GO" id="GO:0016020">
    <property type="term" value="C:membrane"/>
    <property type="evidence" value="ECO:0007669"/>
    <property type="project" value="TreeGrafter"/>
</dbReference>
<comment type="cofactor">
    <cofactor evidence="6">
        <name>Zn(2+)</name>
        <dbReference type="ChEBI" id="CHEBI:29105"/>
    </cofactor>
    <text evidence="6">Binds 1 zinc ion per subunit.</text>
</comment>
<evidence type="ECO:0000259" key="7">
    <source>
        <dbReference type="Pfam" id="PF01435"/>
    </source>
</evidence>
<dbReference type="PROSITE" id="PS51257">
    <property type="entry name" value="PROKAR_LIPOPROTEIN"/>
    <property type="match status" value="1"/>
</dbReference>
<dbReference type="AlphaFoldDB" id="A0A843SHU5"/>
<dbReference type="Gene3D" id="3.30.2010.10">
    <property type="entry name" value="Metalloproteases ('zincins'), catalytic domain"/>
    <property type="match status" value="1"/>
</dbReference>
<gene>
    <name evidence="8" type="ORF">GEV01_12020</name>
</gene>
<comment type="similarity">
    <text evidence="6">Belongs to the peptidase M48 family.</text>
</comment>
<feature type="domain" description="Peptidase M48" evidence="7">
    <location>
        <begin position="74"/>
        <end position="229"/>
    </location>
</feature>
<reference evidence="8 9" key="1">
    <citation type="submission" date="2019-10" db="EMBL/GenBank/DDBJ databases">
        <title>Two novel species isolated from a subtropical stream in China.</title>
        <authorList>
            <person name="Lu H."/>
        </authorList>
    </citation>
    <scope>NUCLEOTIDE SEQUENCE [LARGE SCALE GENOMIC DNA]</scope>
    <source>
        <strain evidence="8 9">FT103W</strain>
    </source>
</reference>
<accession>A0A843SHU5</accession>
<comment type="caution">
    <text evidence="8">The sequence shown here is derived from an EMBL/GenBank/DDBJ whole genome shotgun (WGS) entry which is preliminary data.</text>
</comment>
<evidence type="ECO:0000313" key="9">
    <source>
        <dbReference type="Proteomes" id="UP000444318"/>
    </source>
</evidence>
<keyword evidence="1 6" id="KW-0645">Protease</keyword>
<dbReference type="EMBL" id="WHUF01000003">
    <property type="protein sequence ID" value="MQA20237.1"/>
    <property type="molecule type" value="Genomic_DNA"/>
</dbReference>
<evidence type="ECO:0000256" key="3">
    <source>
        <dbReference type="ARBA" id="ARBA00022801"/>
    </source>
</evidence>
<dbReference type="Pfam" id="PF01435">
    <property type="entry name" value="Peptidase_M48"/>
    <property type="match status" value="1"/>
</dbReference>
<keyword evidence="2" id="KW-0479">Metal-binding</keyword>
<keyword evidence="5 6" id="KW-0482">Metalloprotease</keyword>
<evidence type="ECO:0000256" key="6">
    <source>
        <dbReference type="RuleBase" id="RU003983"/>
    </source>
</evidence>
<keyword evidence="3 6" id="KW-0378">Hydrolase</keyword>
<dbReference type="InterPro" id="IPR001915">
    <property type="entry name" value="Peptidase_M48"/>
</dbReference>
<dbReference type="GO" id="GO:0051603">
    <property type="term" value="P:proteolysis involved in protein catabolic process"/>
    <property type="evidence" value="ECO:0007669"/>
    <property type="project" value="TreeGrafter"/>
</dbReference>
<evidence type="ECO:0000256" key="4">
    <source>
        <dbReference type="ARBA" id="ARBA00022833"/>
    </source>
</evidence>
<dbReference type="PANTHER" id="PTHR22726:SF1">
    <property type="entry name" value="METALLOENDOPEPTIDASE OMA1, MITOCHONDRIAL"/>
    <property type="match status" value="1"/>
</dbReference>
<evidence type="ECO:0000256" key="1">
    <source>
        <dbReference type="ARBA" id="ARBA00022670"/>
    </source>
</evidence>
<dbReference type="PANTHER" id="PTHR22726">
    <property type="entry name" value="METALLOENDOPEPTIDASE OMA1"/>
    <property type="match status" value="1"/>
</dbReference>
<sequence>MPRKMETMSTLSRMRQASNRLRRQAGMLMLALTACAAAPQAAELTQQLVEARAARLYAARLNDHVLDADARFTTRVTTIAATLIARAKRDYPETAGWDWEVHTTNDPDQNADCMAGGKILVSQAYVQRLELADAELAMLLAHEIEHAALNHNLKEYQQALRLEPRWAERPFLELEHAVDHADALIDQLAATNYEQEVEADREGMQLAWRAGWPPEQLAGYFRKMFRESASPRRSKPDYPSPLTRWQAARALAAALQKNQVQAPD</sequence>
<evidence type="ECO:0000313" key="8">
    <source>
        <dbReference type="EMBL" id="MQA20237.1"/>
    </source>
</evidence>
<evidence type="ECO:0000256" key="5">
    <source>
        <dbReference type="ARBA" id="ARBA00023049"/>
    </source>
</evidence>
<evidence type="ECO:0000256" key="2">
    <source>
        <dbReference type="ARBA" id="ARBA00022723"/>
    </source>
</evidence>
<proteinExistence type="inferred from homology"/>